<dbReference type="Proteomes" id="UP000078397">
    <property type="component" value="Unassembled WGS sequence"/>
</dbReference>
<dbReference type="PROSITE" id="PS51387">
    <property type="entry name" value="FAD_PCMH"/>
    <property type="match status" value="1"/>
</dbReference>
<dbReference type="InterPro" id="IPR016169">
    <property type="entry name" value="FAD-bd_PCMH_sub2"/>
</dbReference>
<dbReference type="AlphaFoldDB" id="A0A179FVB0"/>
<dbReference type="Gene3D" id="3.40.462.20">
    <property type="match status" value="1"/>
</dbReference>
<dbReference type="PANTHER" id="PTHR42973">
    <property type="entry name" value="BINDING OXIDOREDUCTASE, PUTATIVE (AFU_ORTHOLOGUE AFUA_1G17690)-RELATED"/>
    <property type="match status" value="1"/>
</dbReference>
<keyword evidence="2" id="KW-0285">Flavoprotein</keyword>
<evidence type="ECO:0000256" key="4">
    <source>
        <dbReference type="ARBA" id="ARBA00023002"/>
    </source>
</evidence>
<keyword evidence="7" id="KW-1185">Reference proteome</keyword>
<gene>
    <name evidence="6" type="ORF">VFPPC_05152</name>
</gene>
<dbReference type="InterPro" id="IPR016166">
    <property type="entry name" value="FAD-bd_PCMH"/>
</dbReference>
<protein>
    <submittedName>
        <fullName evidence="6">FAD linked oxidase</fullName>
    </submittedName>
</protein>
<dbReference type="PANTHER" id="PTHR42973:SF7">
    <property type="entry name" value="FAD-BINDING PCMH-TYPE DOMAIN-CONTAINING PROTEIN"/>
    <property type="match status" value="1"/>
</dbReference>
<dbReference type="InterPro" id="IPR006094">
    <property type="entry name" value="Oxid_FAD_bind_N"/>
</dbReference>
<keyword evidence="4" id="KW-0560">Oxidoreductase</keyword>
<evidence type="ECO:0000256" key="2">
    <source>
        <dbReference type="ARBA" id="ARBA00022630"/>
    </source>
</evidence>
<comment type="caution">
    <text evidence="6">The sequence shown here is derived from an EMBL/GenBank/DDBJ whole genome shotgun (WGS) entry which is preliminary data.</text>
</comment>
<dbReference type="InterPro" id="IPR006093">
    <property type="entry name" value="Oxy_OxRdtase_FAD_BS"/>
</dbReference>
<dbReference type="GO" id="GO:0071949">
    <property type="term" value="F:FAD binding"/>
    <property type="evidence" value="ECO:0007669"/>
    <property type="project" value="InterPro"/>
</dbReference>
<name>A0A179FVB0_METCM</name>
<evidence type="ECO:0000313" key="7">
    <source>
        <dbReference type="Proteomes" id="UP000078397"/>
    </source>
</evidence>
<dbReference type="EMBL" id="LSBJ02000003">
    <property type="protein sequence ID" value="OAQ69013.1"/>
    <property type="molecule type" value="Genomic_DNA"/>
</dbReference>
<dbReference type="InterPro" id="IPR036318">
    <property type="entry name" value="FAD-bd_PCMH-like_sf"/>
</dbReference>
<organism evidence="6 7">
    <name type="scientific">Pochonia chlamydosporia 170</name>
    <dbReference type="NCBI Taxonomy" id="1380566"/>
    <lineage>
        <taxon>Eukaryota</taxon>
        <taxon>Fungi</taxon>
        <taxon>Dikarya</taxon>
        <taxon>Ascomycota</taxon>
        <taxon>Pezizomycotina</taxon>
        <taxon>Sordariomycetes</taxon>
        <taxon>Hypocreomycetidae</taxon>
        <taxon>Hypocreales</taxon>
        <taxon>Clavicipitaceae</taxon>
        <taxon>Pochonia</taxon>
    </lineage>
</organism>
<accession>A0A179FVB0</accession>
<evidence type="ECO:0000259" key="5">
    <source>
        <dbReference type="PROSITE" id="PS51387"/>
    </source>
</evidence>
<dbReference type="KEGG" id="pchm:VFPPC_05152"/>
<proteinExistence type="inferred from homology"/>
<dbReference type="STRING" id="1380566.A0A179FVB0"/>
<dbReference type="Gene3D" id="3.30.465.10">
    <property type="match status" value="1"/>
</dbReference>
<dbReference type="OrthoDB" id="415825at2759"/>
<keyword evidence="3" id="KW-0274">FAD</keyword>
<feature type="domain" description="FAD-binding PCMH-type" evidence="5">
    <location>
        <begin position="35"/>
        <end position="207"/>
    </location>
</feature>
<dbReference type="Pfam" id="PF01565">
    <property type="entry name" value="FAD_binding_4"/>
    <property type="match status" value="1"/>
</dbReference>
<dbReference type="SUPFAM" id="SSF56176">
    <property type="entry name" value="FAD-binding/transporter-associated domain-like"/>
    <property type="match status" value="1"/>
</dbReference>
<dbReference type="GeneID" id="28848384"/>
<evidence type="ECO:0000256" key="1">
    <source>
        <dbReference type="ARBA" id="ARBA00005466"/>
    </source>
</evidence>
<dbReference type="RefSeq" id="XP_018145863.1">
    <property type="nucleotide sequence ID" value="XM_018284390.1"/>
</dbReference>
<evidence type="ECO:0000313" key="6">
    <source>
        <dbReference type="EMBL" id="OAQ69013.1"/>
    </source>
</evidence>
<comment type="similarity">
    <text evidence="1">Belongs to the oxygen-dependent FAD-linked oxidoreductase family.</text>
</comment>
<sequence>MASSVTGTDRLSCSFVVPNQDAAASDVISRWSDLYTSLPALSVTPKTEEDVIAALMVAKENNLRVIPSGGGHGTFLKIGSQSLIMDLKLFKSIQLDKENDSVRIGGGVTTGELLKSLASEGYYTTVPNSNAVGVVGAILGGGNTGQNGLHGFMVDNVVAFRVITAEGNAIEVHSASTGDELALFHALRGAGHGLGVVTSAVMKVYPITSLHLSEDKLWTRTLIFPPPALNDAVKAFFTFTHLAEQINVQLTFLRAPPGFPSPGAPLIISSASFFGSGEDAEKASSPLFDENLVSKAVKADTALIPLANMNDGLEAHNAHGGFKTMNAARVKSVTPEVITKAFAAWIKGTDEIQDAKRTVVIFHAFNPNKLQVNGVGQDGKGVFLESRDRGFNFTVSAWCVNPSSQGKLLELVDELLAIGRSSDTVAPRTMPNTMRFNESLENLFDEERLSELKRVKKVWDAEGLFFSPYARARDSKC</sequence>
<dbReference type="GO" id="GO:0016491">
    <property type="term" value="F:oxidoreductase activity"/>
    <property type="evidence" value="ECO:0007669"/>
    <property type="project" value="UniProtKB-KW"/>
</dbReference>
<dbReference type="PROSITE" id="PS00862">
    <property type="entry name" value="OX2_COVAL_FAD"/>
    <property type="match status" value="1"/>
</dbReference>
<evidence type="ECO:0000256" key="3">
    <source>
        <dbReference type="ARBA" id="ARBA00022827"/>
    </source>
</evidence>
<dbReference type="InterPro" id="IPR050416">
    <property type="entry name" value="FAD-linked_Oxidoreductase"/>
</dbReference>
<reference evidence="6 7" key="1">
    <citation type="journal article" date="2016" name="PLoS Pathog.">
        <title>Biosynthesis of antibiotic leucinostatins in bio-control fungus Purpureocillium lilacinum and their inhibition on phytophthora revealed by genome mining.</title>
        <authorList>
            <person name="Wang G."/>
            <person name="Liu Z."/>
            <person name="Lin R."/>
            <person name="Li E."/>
            <person name="Mao Z."/>
            <person name="Ling J."/>
            <person name="Yang Y."/>
            <person name="Yin W.B."/>
            <person name="Xie B."/>
        </authorList>
    </citation>
    <scope>NUCLEOTIDE SEQUENCE [LARGE SCALE GENOMIC DNA]</scope>
    <source>
        <strain evidence="6">170</strain>
    </source>
</reference>